<dbReference type="Gene3D" id="3.30.9.10">
    <property type="entry name" value="D-Amino Acid Oxidase, subunit A, domain 2"/>
    <property type="match status" value="1"/>
</dbReference>
<evidence type="ECO:0000256" key="3">
    <source>
        <dbReference type="ARBA" id="ARBA00022630"/>
    </source>
</evidence>
<feature type="domain" description="FAD dependent oxidoreductase" evidence="5">
    <location>
        <begin position="4"/>
        <end position="372"/>
    </location>
</feature>
<dbReference type="OrthoDB" id="9801699at2"/>
<evidence type="ECO:0000256" key="2">
    <source>
        <dbReference type="ARBA" id="ARBA00009410"/>
    </source>
</evidence>
<dbReference type="GO" id="GO:0016491">
    <property type="term" value="F:oxidoreductase activity"/>
    <property type="evidence" value="ECO:0007669"/>
    <property type="project" value="UniProtKB-KW"/>
</dbReference>
<evidence type="ECO:0000259" key="5">
    <source>
        <dbReference type="Pfam" id="PF01266"/>
    </source>
</evidence>
<keyword evidence="7" id="KW-1185">Reference proteome</keyword>
<evidence type="ECO:0000256" key="4">
    <source>
        <dbReference type="ARBA" id="ARBA00023002"/>
    </source>
</evidence>
<dbReference type="PROSITE" id="PS51257">
    <property type="entry name" value="PROKAR_LIPOPROTEIN"/>
    <property type="match status" value="1"/>
</dbReference>
<sequence length="399" mass="44210">MKTDLVIIGGGIVGCFSAYHALRQGKRVTLIESGQHATGATVRNFGQVVPSGMALGIWSELAIRSVAIYEQLHQEWPLPIRQNGSYYVASDDAEMQLLTELGQHHSQMDYANFALTRQQLQQANPNLKSDYCVGGAYYPNEYSAESVQLSQRLLSYLEQHPNCQLKRGQLAIDITHSNNDVQVRCSSGFSIQAEDALICCGHFLNRLFPNQLQRKSVRIAKLQMLKTQPIPSVTLKGNLLTGLTIRRYESFASLPSFSQLSANEHQQRLQAHGIHILFKQSVDGSIIIGDSHHYDDANASDSLTYRDDAQVNRMIVEEAQRILDLPHWNIAETWSGFYCQDDANNVLLETLSPGIHALTAIGGKGMTTSAGLTERVIHQLYAAGELRTLAAQLAHSPIN</sequence>
<accession>A0A4U1BPU0</accession>
<dbReference type="RefSeq" id="WP_136862437.1">
    <property type="nucleotide sequence ID" value="NZ_SWCJ01000003.1"/>
</dbReference>
<dbReference type="AlphaFoldDB" id="A0A4U1BPU0"/>
<dbReference type="NCBIfam" id="TIGR03364">
    <property type="entry name" value="HpnW_proposed"/>
    <property type="match status" value="1"/>
</dbReference>
<evidence type="ECO:0000256" key="1">
    <source>
        <dbReference type="ARBA" id="ARBA00001974"/>
    </source>
</evidence>
<reference evidence="6 7" key="1">
    <citation type="submission" date="2019-04" db="EMBL/GenBank/DDBJ databases">
        <authorList>
            <person name="Hwang J.C."/>
        </authorList>
    </citation>
    <scope>NUCLEOTIDE SEQUENCE [LARGE SCALE GENOMIC DNA]</scope>
    <source>
        <strain evidence="6 7">IMCC35002</strain>
    </source>
</reference>
<protein>
    <submittedName>
        <fullName evidence="6">TIGR03364 family FAD-dependent oxidoreductase</fullName>
    </submittedName>
</protein>
<dbReference type="Gene3D" id="3.50.50.60">
    <property type="entry name" value="FAD/NAD(P)-binding domain"/>
    <property type="match status" value="1"/>
</dbReference>
<dbReference type="Proteomes" id="UP000305675">
    <property type="component" value="Unassembled WGS sequence"/>
</dbReference>
<dbReference type="PANTHER" id="PTHR13847:SF286">
    <property type="entry name" value="D-AMINO ACID DEHYDROGENASE"/>
    <property type="match status" value="1"/>
</dbReference>
<evidence type="ECO:0000313" key="6">
    <source>
        <dbReference type="EMBL" id="TKB56633.1"/>
    </source>
</evidence>
<dbReference type="InterPro" id="IPR006076">
    <property type="entry name" value="FAD-dep_OxRdtase"/>
</dbReference>
<dbReference type="PANTHER" id="PTHR13847">
    <property type="entry name" value="SARCOSINE DEHYDROGENASE-RELATED"/>
    <property type="match status" value="1"/>
</dbReference>
<dbReference type="SUPFAM" id="SSF51905">
    <property type="entry name" value="FAD/NAD(P)-binding domain"/>
    <property type="match status" value="1"/>
</dbReference>
<dbReference type="InterPro" id="IPR036188">
    <property type="entry name" value="FAD/NAD-bd_sf"/>
</dbReference>
<gene>
    <name evidence="6" type="ORF">FCL42_05725</name>
</gene>
<organism evidence="6 7">
    <name type="scientific">Ferrimonas aestuarii</name>
    <dbReference type="NCBI Taxonomy" id="2569539"/>
    <lineage>
        <taxon>Bacteria</taxon>
        <taxon>Pseudomonadati</taxon>
        <taxon>Pseudomonadota</taxon>
        <taxon>Gammaproteobacteria</taxon>
        <taxon>Alteromonadales</taxon>
        <taxon>Ferrimonadaceae</taxon>
        <taxon>Ferrimonas</taxon>
    </lineage>
</organism>
<dbReference type="GO" id="GO:0005737">
    <property type="term" value="C:cytoplasm"/>
    <property type="evidence" value="ECO:0007669"/>
    <property type="project" value="TreeGrafter"/>
</dbReference>
<dbReference type="Pfam" id="PF01266">
    <property type="entry name" value="DAO"/>
    <property type="match status" value="1"/>
</dbReference>
<comment type="caution">
    <text evidence="6">The sequence shown here is derived from an EMBL/GenBank/DDBJ whole genome shotgun (WGS) entry which is preliminary data.</text>
</comment>
<keyword evidence="3" id="KW-0285">Flavoprotein</keyword>
<comment type="similarity">
    <text evidence="2">Belongs to the DadA oxidoreductase family.</text>
</comment>
<dbReference type="EMBL" id="SWCJ01000003">
    <property type="protein sequence ID" value="TKB56633.1"/>
    <property type="molecule type" value="Genomic_DNA"/>
</dbReference>
<name>A0A4U1BPU0_9GAMM</name>
<proteinExistence type="inferred from homology"/>
<evidence type="ECO:0000313" key="7">
    <source>
        <dbReference type="Proteomes" id="UP000305675"/>
    </source>
</evidence>
<dbReference type="InterPro" id="IPR017741">
    <property type="entry name" value="FAD-dependent_OxRdtase_HpnW"/>
</dbReference>
<comment type="cofactor">
    <cofactor evidence="1">
        <name>FAD</name>
        <dbReference type="ChEBI" id="CHEBI:57692"/>
    </cofactor>
</comment>
<keyword evidence="4" id="KW-0560">Oxidoreductase</keyword>